<evidence type="ECO:0000313" key="4">
    <source>
        <dbReference type="Proteomes" id="UP000002774"/>
    </source>
</evidence>
<dbReference type="OrthoDB" id="1082472at2"/>
<proteinExistence type="predicted"/>
<keyword evidence="4" id="KW-1185">Reference proteome</keyword>
<sequence length="303" mass="32774">MYKVKYIIGLMLLPLIFSCKKSAIQLSAFDVQTAKTEYKAGDTVTFKFSGDPDIISFYSGEKGKEYKFKDRTTVAGVLGLEIKTQVLYGTQANNLSLLYSTDFNGLYDTTSVRKATWTDITSRFTLSTAAGGAVGTQTSSGVVNISDLAASGKPIYFAFKYWGDKAPGTTSTQRTWRVYNFNLTNTLPDGSVLNVSTIGTASWLALDFANPANKWAIQTSDPVLAFAPASSLIVSEDWALSKPMFATNVSPDVPTVIKTYLNQLSSYKYVFTTAGTYTVTFVATNGGNDGSGSVVKQLTITVK</sequence>
<feature type="chain" id="PRO_5003557094" description="DUF5017 domain-containing protein" evidence="1">
    <location>
        <begin position="24"/>
        <end position="303"/>
    </location>
</feature>
<dbReference type="PROSITE" id="PS51257">
    <property type="entry name" value="PROKAR_LIPOPROTEIN"/>
    <property type="match status" value="1"/>
</dbReference>
<dbReference type="RefSeq" id="WP_008507026.1">
    <property type="nucleotide sequence ID" value="NZ_CM001403.1"/>
</dbReference>
<feature type="domain" description="DUF5017" evidence="2">
    <location>
        <begin position="18"/>
        <end position="203"/>
    </location>
</feature>
<reference evidence="3" key="1">
    <citation type="submission" date="2011-09" db="EMBL/GenBank/DDBJ databases">
        <title>The permanent draft genome of Mucilaginibacter paludis DSM 18603.</title>
        <authorList>
            <consortium name="US DOE Joint Genome Institute (JGI-PGF)"/>
            <person name="Lucas S."/>
            <person name="Han J."/>
            <person name="Lapidus A."/>
            <person name="Bruce D."/>
            <person name="Goodwin L."/>
            <person name="Pitluck S."/>
            <person name="Peters L."/>
            <person name="Kyrpides N."/>
            <person name="Mavromatis K."/>
            <person name="Ivanova N."/>
            <person name="Mikhailova N."/>
            <person name="Held B."/>
            <person name="Detter J.C."/>
            <person name="Tapia R."/>
            <person name="Han C."/>
            <person name="Land M."/>
            <person name="Hauser L."/>
            <person name="Markowitz V."/>
            <person name="Cheng J.-F."/>
            <person name="Hugenholtz P."/>
            <person name="Woyke T."/>
            <person name="Wu D."/>
            <person name="Tindall B."/>
            <person name="Brambilla E."/>
            <person name="Klenk H.-P."/>
            <person name="Eisen J.A."/>
        </authorList>
    </citation>
    <scope>NUCLEOTIDE SEQUENCE [LARGE SCALE GENOMIC DNA]</scope>
    <source>
        <strain evidence="3">DSM 18603</strain>
    </source>
</reference>
<accession>H1Y6N3</accession>
<protein>
    <recommendedName>
        <fullName evidence="2">DUF5017 domain-containing protein</fullName>
    </recommendedName>
</protein>
<keyword evidence="1" id="KW-0732">Signal</keyword>
<dbReference type="Pfam" id="PF16409">
    <property type="entry name" value="DUF5017"/>
    <property type="match status" value="1"/>
</dbReference>
<dbReference type="EMBL" id="CM001403">
    <property type="protein sequence ID" value="EHQ26825.1"/>
    <property type="molecule type" value="Genomic_DNA"/>
</dbReference>
<evidence type="ECO:0000256" key="1">
    <source>
        <dbReference type="SAM" id="SignalP"/>
    </source>
</evidence>
<evidence type="ECO:0000313" key="3">
    <source>
        <dbReference type="EMBL" id="EHQ26825.1"/>
    </source>
</evidence>
<gene>
    <name evidence="3" type="ORF">Mucpa_2713</name>
</gene>
<dbReference type="InterPro" id="IPR032185">
    <property type="entry name" value="DUF5017"/>
</dbReference>
<organism evidence="3 4">
    <name type="scientific">Mucilaginibacter paludis DSM 18603</name>
    <dbReference type="NCBI Taxonomy" id="714943"/>
    <lineage>
        <taxon>Bacteria</taxon>
        <taxon>Pseudomonadati</taxon>
        <taxon>Bacteroidota</taxon>
        <taxon>Sphingobacteriia</taxon>
        <taxon>Sphingobacteriales</taxon>
        <taxon>Sphingobacteriaceae</taxon>
        <taxon>Mucilaginibacter</taxon>
    </lineage>
</organism>
<evidence type="ECO:0000259" key="2">
    <source>
        <dbReference type="Pfam" id="PF16409"/>
    </source>
</evidence>
<dbReference type="Proteomes" id="UP000002774">
    <property type="component" value="Chromosome"/>
</dbReference>
<dbReference type="AlphaFoldDB" id="H1Y6N3"/>
<feature type="signal peptide" evidence="1">
    <location>
        <begin position="1"/>
        <end position="23"/>
    </location>
</feature>
<dbReference type="eggNOG" id="ENOG503063W">
    <property type="taxonomic scope" value="Bacteria"/>
</dbReference>
<dbReference type="STRING" id="714943.Mucpa_2713"/>
<dbReference type="HOGENOM" id="CLU_066814_0_0_10"/>
<name>H1Y6N3_9SPHI</name>